<dbReference type="KEGG" id="ppd:Ppro_1571"/>
<comment type="cofactor">
    <cofactor evidence="1">
        <name>a metal cation</name>
        <dbReference type="ChEBI" id="CHEBI:25213"/>
    </cofactor>
</comment>
<evidence type="ECO:0000256" key="4">
    <source>
        <dbReference type="ARBA" id="ARBA00022723"/>
    </source>
</evidence>
<dbReference type="InterPro" id="IPR000399">
    <property type="entry name" value="TPP-bd_CS"/>
</dbReference>
<comment type="cofactor">
    <cofactor evidence="9">
        <name>Mg(2+)</name>
        <dbReference type="ChEBI" id="CHEBI:18420"/>
    </cofactor>
    <text evidence="9">Binds 1 Mg(2+) per subunit.</text>
</comment>
<evidence type="ECO:0000256" key="5">
    <source>
        <dbReference type="ARBA" id="ARBA00022793"/>
    </source>
</evidence>
<dbReference type="Gene3D" id="3.40.50.1220">
    <property type="entry name" value="TPP-binding domain"/>
    <property type="match status" value="1"/>
</dbReference>
<dbReference type="AlphaFoldDB" id="A1APB6"/>
<dbReference type="EMBL" id="CP000482">
    <property type="protein sequence ID" value="ABK99186.1"/>
    <property type="molecule type" value="Genomic_DNA"/>
</dbReference>
<keyword evidence="5" id="KW-0210">Decarboxylase</keyword>
<dbReference type="GO" id="GO:0030976">
    <property type="term" value="F:thiamine pyrophosphate binding"/>
    <property type="evidence" value="ECO:0007669"/>
    <property type="project" value="InterPro"/>
</dbReference>
<dbReference type="SUPFAM" id="SSF52518">
    <property type="entry name" value="Thiamin diphosphate-binding fold (THDP-binding)"/>
    <property type="match status" value="2"/>
</dbReference>
<name>A1APB6_PELPD</name>
<evidence type="ECO:0000259" key="11">
    <source>
        <dbReference type="Pfam" id="PF00205"/>
    </source>
</evidence>
<feature type="domain" description="Thiamine pyrophosphate enzyme central" evidence="11">
    <location>
        <begin position="197"/>
        <end position="317"/>
    </location>
</feature>
<dbReference type="GO" id="GO:0000287">
    <property type="term" value="F:magnesium ion binding"/>
    <property type="evidence" value="ECO:0007669"/>
    <property type="project" value="InterPro"/>
</dbReference>
<protein>
    <submittedName>
        <fullName evidence="14">Thiamine pyrophosphate enzyme TPP binding domain protein</fullName>
    </submittedName>
</protein>
<dbReference type="InterPro" id="IPR012000">
    <property type="entry name" value="Thiamin_PyroP_enz_cen_dom"/>
</dbReference>
<evidence type="ECO:0000313" key="14">
    <source>
        <dbReference type="EMBL" id="ABK99186.1"/>
    </source>
</evidence>
<evidence type="ECO:0000259" key="13">
    <source>
        <dbReference type="Pfam" id="PF02776"/>
    </source>
</evidence>
<evidence type="ECO:0000259" key="12">
    <source>
        <dbReference type="Pfam" id="PF02775"/>
    </source>
</evidence>
<dbReference type="Pfam" id="PF02776">
    <property type="entry name" value="TPP_enzyme_N"/>
    <property type="match status" value="1"/>
</dbReference>
<keyword evidence="7 10" id="KW-0786">Thiamine pyrophosphate</keyword>
<evidence type="ECO:0000256" key="6">
    <source>
        <dbReference type="ARBA" id="ARBA00022842"/>
    </source>
</evidence>
<dbReference type="PANTHER" id="PTHR43452:SF30">
    <property type="entry name" value="PYRUVATE DECARBOXYLASE ISOZYME 1-RELATED"/>
    <property type="match status" value="1"/>
</dbReference>
<dbReference type="eggNOG" id="COG3961">
    <property type="taxonomic scope" value="Bacteria"/>
</dbReference>
<dbReference type="SUPFAM" id="SSF52467">
    <property type="entry name" value="DHS-like NAD/FAD-binding domain"/>
    <property type="match status" value="1"/>
</dbReference>
<dbReference type="FunFam" id="3.40.50.970:FF:000024">
    <property type="entry name" value="Pyruvate decarboxylase isozyme"/>
    <property type="match status" value="1"/>
</dbReference>
<evidence type="ECO:0000256" key="2">
    <source>
        <dbReference type="ARBA" id="ARBA00001964"/>
    </source>
</evidence>
<evidence type="ECO:0000256" key="10">
    <source>
        <dbReference type="RuleBase" id="RU362132"/>
    </source>
</evidence>
<dbReference type="Gene3D" id="3.40.50.970">
    <property type="match status" value="2"/>
</dbReference>
<comment type="similarity">
    <text evidence="3 10">Belongs to the TPP enzyme family.</text>
</comment>
<dbReference type="InterPro" id="IPR029035">
    <property type="entry name" value="DHS-like_NAD/FAD-binding_dom"/>
</dbReference>
<dbReference type="Pfam" id="PF02775">
    <property type="entry name" value="TPP_enzyme_C"/>
    <property type="match status" value="1"/>
</dbReference>
<proteinExistence type="inferred from homology"/>
<gene>
    <name evidence="14" type="ordered locus">Ppro_1571</name>
</gene>
<dbReference type="PROSITE" id="PS00187">
    <property type="entry name" value="TPP_ENZYMES"/>
    <property type="match status" value="1"/>
</dbReference>
<evidence type="ECO:0000313" key="15">
    <source>
        <dbReference type="Proteomes" id="UP000006732"/>
    </source>
</evidence>
<reference evidence="14 15" key="1">
    <citation type="submission" date="2006-10" db="EMBL/GenBank/DDBJ databases">
        <title>Complete sequence of chromosome of Pelobacter propionicus DSM 2379.</title>
        <authorList>
            <consortium name="US DOE Joint Genome Institute"/>
            <person name="Copeland A."/>
            <person name="Lucas S."/>
            <person name="Lapidus A."/>
            <person name="Barry K."/>
            <person name="Detter J.C."/>
            <person name="Glavina del Rio T."/>
            <person name="Hammon N."/>
            <person name="Israni S."/>
            <person name="Dalin E."/>
            <person name="Tice H."/>
            <person name="Pitluck S."/>
            <person name="Saunders E."/>
            <person name="Brettin T."/>
            <person name="Bruce D."/>
            <person name="Han C."/>
            <person name="Tapia R."/>
            <person name="Schmutz J."/>
            <person name="Larimer F."/>
            <person name="Land M."/>
            <person name="Hauser L."/>
            <person name="Kyrpides N."/>
            <person name="Kim E."/>
            <person name="Lovley D."/>
            <person name="Richardson P."/>
        </authorList>
    </citation>
    <scope>NUCLEOTIDE SEQUENCE [LARGE SCALE GENOMIC DNA]</scope>
    <source>
        <strain evidence="15">DSM 2379 / NBRC 103807 / OttBd1</strain>
    </source>
</reference>
<feature type="domain" description="Thiamine pyrophosphate enzyme TPP-binding" evidence="12">
    <location>
        <begin position="380"/>
        <end position="522"/>
    </location>
</feature>
<feature type="binding site" evidence="9">
    <location>
        <position position="433"/>
    </location>
    <ligand>
        <name>Mg(2+)</name>
        <dbReference type="ChEBI" id="CHEBI:18420"/>
    </ligand>
</feature>
<evidence type="ECO:0000256" key="9">
    <source>
        <dbReference type="PIRSR" id="PIRSR036565-2"/>
    </source>
</evidence>
<keyword evidence="15" id="KW-1185">Reference proteome</keyword>
<dbReference type="PIRSF" id="PIRSF036565">
    <property type="entry name" value="Pyruvt_ip_decrb"/>
    <property type="match status" value="1"/>
</dbReference>
<dbReference type="InterPro" id="IPR047213">
    <property type="entry name" value="TPP_PYR_PDC_IPDC-like"/>
</dbReference>
<feature type="binding site" evidence="9">
    <location>
        <position position="460"/>
    </location>
    <ligand>
        <name>Mg(2+)</name>
        <dbReference type="ChEBI" id="CHEBI:18420"/>
    </ligand>
</feature>
<keyword evidence="8" id="KW-0456">Lyase</keyword>
<evidence type="ECO:0000256" key="1">
    <source>
        <dbReference type="ARBA" id="ARBA00001920"/>
    </source>
</evidence>
<dbReference type="Proteomes" id="UP000006732">
    <property type="component" value="Chromosome"/>
</dbReference>
<comment type="cofactor">
    <cofactor evidence="2">
        <name>thiamine diphosphate</name>
        <dbReference type="ChEBI" id="CHEBI:58937"/>
    </cofactor>
</comment>
<dbReference type="CDD" id="cd07038">
    <property type="entry name" value="TPP_PYR_PDC_IPDC_like"/>
    <property type="match status" value="1"/>
</dbReference>
<sequence length="545" mass="60032">MEPAETTIGEYLIHRLYQLRVQHAFGIPGDYVLGFYKQLDESRIKIINTCDEQGAGFAATAYARVRGLGAVCVTYGVGGLKVVNTTAQAYAEETAVVVISGAPGVREQAGNPLLHHKVKEFDTQLKVFQQLTVAQTVLDNPATACREINRVLGAALCYRRPVYIELPRDMVTVKIVPQEEPLQPPDVDREPFREASREAVDMINAATQPVIVAGVELLRYGMHHHLQELVEKTNIPVTSTLLGKSAMGERHPGYIGLYEGGLSREDIRQYVESSDCIVLLGVLLTDLDLGIFTAHLDQGKSIHATSEKTSIRHHTYPGVYLNGFLLGLLQADIRRRETCETPHAPAPTPFHPAPDTRITVERLFQRLETFFDDSTFVIADTGDALFAAADISIPRAAEFMSSAYYASLGFAVPASLGVQLALPTLRPLVLVGDGAFQMTGMEVATAARYHLNPIIIVLNNSGYGTERPMLDGSFNDVYPWRYARLPELLGAGRGFDVQTEEQLEVALEAARGYRDGFCILDVRLDPYDFSPALRRMTSVLGKKVK</sequence>
<dbReference type="InterPro" id="IPR012110">
    <property type="entry name" value="PDC/IPDC-like"/>
</dbReference>
<evidence type="ECO:0000256" key="3">
    <source>
        <dbReference type="ARBA" id="ARBA00007812"/>
    </source>
</evidence>
<dbReference type="RefSeq" id="WP_011735476.1">
    <property type="nucleotide sequence ID" value="NC_008609.1"/>
</dbReference>
<dbReference type="OrthoDB" id="2254214at2"/>
<dbReference type="GO" id="GO:0005829">
    <property type="term" value="C:cytosol"/>
    <property type="evidence" value="ECO:0007669"/>
    <property type="project" value="TreeGrafter"/>
</dbReference>
<accession>A1APB6</accession>
<dbReference type="PANTHER" id="PTHR43452">
    <property type="entry name" value="PYRUVATE DECARBOXYLASE"/>
    <property type="match status" value="1"/>
</dbReference>
<dbReference type="GO" id="GO:0004737">
    <property type="term" value="F:pyruvate decarboxylase activity"/>
    <property type="evidence" value="ECO:0007669"/>
    <property type="project" value="TreeGrafter"/>
</dbReference>
<dbReference type="GO" id="GO:0000949">
    <property type="term" value="P:aromatic amino acid family catabolic process to alcohol via Ehrlich pathway"/>
    <property type="evidence" value="ECO:0007669"/>
    <property type="project" value="TreeGrafter"/>
</dbReference>
<evidence type="ECO:0000256" key="8">
    <source>
        <dbReference type="ARBA" id="ARBA00023239"/>
    </source>
</evidence>
<feature type="domain" description="Thiamine pyrophosphate enzyme N-terminal TPP-binding" evidence="13">
    <location>
        <begin position="7"/>
        <end position="122"/>
    </location>
</feature>
<keyword evidence="4 9" id="KW-0479">Metal-binding</keyword>
<dbReference type="InterPro" id="IPR029061">
    <property type="entry name" value="THDP-binding"/>
</dbReference>
<dbReference type="STRING" id="338966.Ppro_1571"/>
<dbReference type="HOGENOM" id="CLU_013748_0_2_7"/>
<dbReference type="Pfam" id="PF00205">
    <property type="entry name" value="TPP_enzyme_M"/>
    <property type="match status" value="1"/>
</dbReference>
<dbReference type="InterPro" id="IPR011766">
    <property type="entry name" value="TPP_enzyme_TPP-bd"/>
</dbReference>
<feature type="binding site" evidence="9">
    <location>
        <position position="462"/>
    </location>
    <ligand>
        <name>Mg(2+)</name>
        <dbReference type="ChEBI" id="CHEBI:18420"/>
    </ligand>
</feature>
<dbReference type="InterPro" id="IPR047214">
    <property type="entry name" value="TPP_PDC_IPDC"/>
</dbReference>
<keyword evidence="6 9" id="KW-0460">Magnesium</keyword>
<organism evidence="14 15">
    <name type="scientific">Pelobacter propionicus (strain DSM 2379 / NBRC 103807 / OttBd1)</name>
    <dbReference type="NCBI Taxonomy" id="338966"/>
    <lineage>
        <taxon>Bacteria</taxon>
        <taxon>Pseudomonadati</taxon>
        <taxon>Thermodesulfobacteriota</taxon>
        <taxon>Desulfuromonadia</taxon>
        <taxon>Desulfuromonadales</taxon>
        <taxon>Desulfuromonadaceae</taxon>
        <taxon>Pelobacter</taxon>
    </lineage>
</organism>
<dbReference type="CDD" id="cd02005">
    <property type="entry name" value="TPP_PDC_IPDC"/>
    <property type="match status" value="1"/>
</dbReference>
<dbReference type="InterPro" id="IPR012001">
    <property type="entry name" value="Thiamin_PyroP_enz_TPP-bd_dom"/>
</dbReference>
<evidence type="ECO:0000256" key="7">
    <source>
        <dbReference type="ARBA" id="ARBA00023052"/>
    </source>
</evidence>